<dbReference type="OrthoDB" id="4779287at2759"/>
<reference evidence="3 4" key="1">
    <citation type="submission" date="2019-04" db="EMBL/GenBank/DDBJ databases">
        <title>Friends and foes A comparative genomics study of 23 Aspergillus species from section Flavi.</title>
        <authorList>
            <consortium name="DOE Joint Genome Institute"/>
            <person name="Kjaerbolling I."/>
            <person name="Vesth T."/>
            <person name="Frisvad J.C."/>
            <person name="Nybo J.L."/>
            <person name="Theobald S."/>
            <person name="Kildgaard S."/>
            <person name="Isbrandt T."/>
            <person name="Kuo A."/>
            <person name="Sato A."/>
            <person name="Lyhne E.K."/>
            <person name="Kogle M.E."/>
            <person name="Wiebenga A."/>
            <person name="Kun R.S."/>
            <person name="Lubbers R.J."/>
            <person name="Makela M.R."/>
            <person name="Barry K."/>
            <person name="Chovatia M."/>
            <person name="Clum A."/>
            <person name="Daum C."/>
            <person name="Haridas S."/>
            <person name="He G."/>
            <person name="LaButti K."/>
            <person name="Lipzen A."/>
            <person name="Mondo S."/>
            <person name="Riley R."/>
            <person name="Salamov A."/>
            <person name="Simmons B.A."/>
            <person name="Magnuson J.K."/>
            <person name="Henrissat B."/>
            <person name="Mortensen U.H."/>
            <person name="Larsen T.O."/>
            <person name="Devries R.P."/>
            <person name="Grigoriev I.V."/>
            <person name="Machida M."/>
            <person name="Baker S.E."/>
            <person name="Andersen M.R."/>
        </authorList>
    </citation>
    <scope>NUCLEOTIDE SEQUENCE [LARGE SCALE GENOMIC DNA]</scope>
    <source>
        <strain evidence="3 4">CBS 151.66</strain>
    </source>
</reference>
<keyword evidence="4" id="KW-1185">Reference proteome</keyword>
<dbReference type="EMBL" id="ML732149">
    <property type="protein sequence ID" value="KAB8079754.1"/>
    <property type="molecule type" value="Genomic_DNA"/>
</dbReference>
<keyword evidence="2" id="KW-1133">Transmembrane helix</keyword>
<evidence type="ECO:0000313" key="3">
    <source>
        <dbReference type="EMBL" id="KAB8079754.1"/>
    </source>
</evidence>
<evidence type="ECO:0008006" key="5">
    <source>
        <dbReference type="Google" id="ProtNLM"/>
    </source>
</evidence>
<dbReference type="AlphaFoldDB" id="A0A5N5XJD7"/>
<evidence type="ECO:0000256" key="1">
    <source>
        <dbReference type="SAM" id="MobiDB-lite"/>
    </source>
</evidence>
<accession>A0A5N5XJD7</accession>
<sequence length="247" mass="25568">MVSYDPPFGFPLRRNGSCLSSETSCGATWGRFYACCPGDSVCPGATESILNNVCCPAESDCSEPLIATPHCANDTGTMFNHTGYFCCLPGQTGFWTDNPKNAVGCSNGAPTERGESILNTISQSFASTAIATTTTASASTSATSSKSAVTTTSSASDISTDSSSNNHAGAIAGGVIGGVAGVSLIVAMLWWFFIRGRQRSPSSHAGEGTVPIPSSPQPPAELEARKALIELESRADQPIHELPSGRY</sequence>
<name>A0A5N5XJD7_9EURO</name>
<evidence type="ECO:0000313" key="4">
    <source>
        <dbReference type="Proteomes" id="UP000326565"/>
    </source>
</evidence>
<organism evidence="3 4">
    <name type="scientific">Aspergillus leporis</name>
    <dbReference type="NCBI Taxonomy" id="41062"/>
    <lineage>
        <taxon>Eukaryota</taxon>
        <taxon>Fungi</taxon>
        <taxon>Dikarya</taxon>
        <taxon>Ascomycota</taxon>
        <taxon>Pezizomycotina</taxon>
        <taxon>Eurotiomycetes</taxon>
        <taxon>Eurotiomycetidae</taxon>
        <taxon>Eurotiales</taxon>
        <taxon>Aspergillaceae</taxon>
        <taxon>Aspergillus</taxon>
        <taxon>Aspergillus subgen. Circumdati</taxon>
    </lineage>
</organism>
<keyword evidence="2" id="KW-0812">Transmembrane</keyword>
<feature type="transmembrane region" description="Helical" evidence="2">
    <location>
        <begin position="168"/>
        <end position="193"/>
    </location>
</feature>
<gene>
    <name evidence="3" type="ORF">BDV29DRAFT_2097</name>
</gene>
<proteinExistence type="predicted"/>
<keyword evidence="2" id="KW-0472">Membrane</keyword>
<feature type="region of interest" description="Disordered" evidence="1">
    <location>
        <begin position="136"/>
        <end position="164"/>
    </location>
</feature>
<dbReference type="Proteomes" id="UP000326565">
    <property type="component" value="Unassembled WGS sequence"/>
</dbReference>
<evidence type="ECO:0000256" key="2">
    <source>
        <dbReference type="SAM" id="Phobius"/>
    </source>
</evidence>
<protein>
    <recommendedName>
        <fullName evidence="5">Glycophorin A domain protein</fullName>
    </recommendedName>
</protein>